<reference evidence="3 4" key="1">
    <citation type="submission" date="2018-05" db="EMBL/GenBank/DDBJ databases">
        <title>Genomic Encyclopedia of Type Strains, Phase IV (KMG-IV): sequencing the most valuable type-strain genomes for metagenomic binning, comparative biology and taxonomic classification.</title>
        <authorList>
            <person name="Goeker M."/>
        </authorList>
    </citation>
    <scope>NUCLEOTIDE SEQUENCE [LARGE SCALE GENOMIC DNA]</scope>
    <source>
        <strain evidence="3 4">DSM 23606</strain>
    </source>
</reference>
<name>A0A317MYI9_9GAMM</name>
<keyword evidence="2" id="KW-0732">Signal</keyword>
<keyword evidence="4" id="KW-1185">Reference proteome</keyword>
<dbReference type="RefSeq" id="WP_110017078.1">
    <property type="nucleotide sequence ID" value="NZ_QGTJ01000002.1"/>
</dbReference>
<accession>A0A317MYI9</accession>
<evidence type="ECO:0000256" key="2">
    <source>
        <dbReference type="SAM" id="SignalP"/>
    </source>
</evidence>
<dbReference type="EMBL" id="QGTJ01000002">
    <property type="protein sequence ID" value="PWV64408.1"/>
    <property type="molecule type" value="Genomic_DNA"/>
</dbReference>
<protein>
    <submittedName>
        <fullName evidence="3">Uncharacterized protein</fullName>
    </submittedName>
</protein>
<sequence length="93" mass="9785">MNKKTIASALLGLSLGFGFAAMAQAGEGRPEAGIGRPLDIYLSRDQAPMPHEAQVQAQATTPEHMPMRSEGPYCTLYPSLMPNSAEAGHAGLC</sequence>
<dbReference type="AlphaFoldDB" id="A0A317MYI9"/>
<evidence type="ECO:0000313" key="4">
    <source>
        <dbReference type="Proteomes" id="UP000246569"/>
    </source>
</evidence>
<dbReference type="Proteomes" id="UP000246569">
    <property type="component" value="Unassembled WGS sequence"/>
</dbReference>
<comment type="caution">
    <text evidence="3">The sequence shown here is derived from an EMBL/GenBank/DDBJ whole genome shotgun (WGS) entry which is preliminary data.</text>
</comment>
<feature type="region of interest" description="Disordered" evidence="1">
    <location>
        <begin position="49"/>
        <end position="68"/>
    </location>
</feature>
<feature type="signal peptide" evidence="2">
    <location>
        <begin position="1"/>
        <end position="25"/>
    </location>
</feature>
<proteinExistence type="predicted"/>
<organism evidence="3 4">
    <name type="scientific">Plasticicumulans acidivorans</name>
    <dbReference type="NCBI Taxonomy" id="886464"/>
    <lineage>
        <taxon>Bacteria</taxon>
        <taxon>Pseudomonadati</taxon>
        <taxon>Pseudomonadota</taxon>
        <taxon>Gammaproteobacteria</taxon>
        <taxon>Candidatus Competibacteraceae</taxon>
        <taxon>Plasticicumulans</taxon>
    </lineage>
</organism>
<evidence type="ECO:0000256" key="1">
    <source>
        <dbReference type="SAM" id="MobiDB-lite"/>
    </source>
</evidence>
<evidence type="ECO:0000313" key="3">
    <source>
        <dbReference type="EMBL" id="PWV64408.1"/>
    </source>
</evidence>
<feature type="chain" id="PRO_5016334397" evidence="2">
    <location>
        <begin position="26"/>
        <end position="93"/>
    </location>
</feature>
<gene>
    <name evidence="3" type="ORF">C7443_10257</name>
</gene>